<proteinExistence type="predicted"/>
<dbReference type="AlphaFoldDB" id="A0A7H2BIA1"/>
<dbReference type="SUPFAM" id="SSF55681">
    <property type="entry name" value="Class II aaRS and biotin synthetases"/>
    <property type="match status" value="1"/>
</dbReference>
<gene>
    <name evidence="7" type="ORF">IDM48_08335</name>
</gene>
<dbReference type="PANTHER" id="PTHR12835">
    <property type="entry name" value="BIOTIN PROTEIN LIGASE"/>
    <property type="match status" value="1"/>
</dbReference>
<dbReference type="Proteomes" id="UP000516421">
    <property type="component" value="Chromosome"/>
</dbReference>
<evidence type="ECO:0000256" key="2">
    <source>
        <dbReference type="ARBA" id="ARBA00022741"/>
    </source>
</evidence>
<dbReference type="SUPFAM" id="SSF50037">
    <property type="entry name" value="C-terminal domain of transcriptional repressors"/>
    <property type="match status" value="1"/>
</dbReference>
<evidence type="ECO:0000256" key="1">
    <source>
        <dbReference type="ARBA" id="ARBA00022598"/>
    </source>
</evidence>
<dbReference type="InterPro" id="IPR003142">
    <property type="entry name" value="BPL_C"/>
</dbReference>
<dbReference type="RefSeq" id="WP_190616915.1">
    <property type="nucleotide sequence ID" value="NZ_CP061538.1"/>
</dbReference>
<accession>A0A7H2BIA1</accession>
<dbReference type="Gene3D" id="2.30.30.100">
    <property type="match status" value="1"/>
</dbReference>
<dbReference type="Pfam" id="PF03099">
    <property type="entry name" value="BPL_LplA_LipB"/>
    <property type="match status" value="1"/>
</dbReference>
<dbReference type="PROSITE" id="PS51733">
    <property type="entry name" value="BPL_LPL_CATALYTIC"/>
    <property type="match status" value="1"/>
</dbReference>
<dbReference type="InterPro" id="IPR004408">
    <property type="entry name" value="Biotin_CoA_COase_ligase"/>
</dbReference>
<evidence type="ECO:0000256" key="3">
    <source>
        <dbReference type="ARBA" id="ARBA00022840"/>
    </source>
</evidence>
<evidence type="ECO:0000313" key="8">
    <source>
        <dbReference type="Proteomes" id="UP000516421"/>
    </source>
</evidence>
<evidence type="ECO:0000259" key="6">
    <source>
        <dbReference type="PROSITE" id="PS51733"/>
    </source>
</evidence>
<dbReference type="Pfam" id="PF02237">
    <property type="entry name" value="BPL_C"/>
    <property type="match status" value="1"/>
</dbReference>
<sequence>MLEPAPTIDASQLVLPSFSRTIILDAVGSTNAYASQQLALADAVTARGWGELSLVATADQQSGRGRLDRVWTAPAGSALAVSFVVRPHANPAYRVPPHQLHWLTQLLALATTDSLRRYSVQPSIKWPNDILIGEKKCCGILSQLVSEPGGHYSVILGIGLNLNMTAEQLPVETATSLRVETGHTVNLEEVLSNVAETFAQFARAFFTAEADPTRPLLDGLSLRERLHQSMSTLGKEVTVHLPGDQQVHGTAVDLGEDGEIMVRLSSGETASYSVGDVVHLRPRTDWRS</sequence>
<keyword evidence="3" id="KW-0067">ATP-binding</keyword>
<dbReference type="Gene3D" id="3.30.930.10">
    <property type="entry name" value="Bira Bifunctional Protein, Domain 2"/>
    <property type="match status" value="1"/>
</dbReference>
<evidence type="ECO:0000256" key="5">
    <source>
        <dbReference type="ARBA" id="ARBA00024227"/>
    </source>
</evidence>
<dbReference type="GO" id="GO:0005737">
    <property type="term" value="C:cytoplasm"/>
    <property type="evidence" value="ECO:0007669"/>
    <property type="project" value="TreeGrafter"/>
</dbReference>
<dbReference type="NCBIfam" id="TIGR00121">
    <property type="entry name" value="birA_ligase"/>
    <property type="match status" value="1"/>
</dbReference>
<protein>
    <recommendedName>
        <fullName evidence="5">biotin--[biotin carboxyl-carrier protein] ligase</fullName>
        <ecNumber evidence="5">6.3.4.15</ecNumber>
    </recommendedName>
</protein>
<keyword evidence="1 7" id="KW-0436">Ligase</keyword>
<keyword evidence="8" id="KW-1185">Reference proteome</keyword>
<dbReference type="GO" id="GO:0004077">
    <property type="term" value="F:biotin--[biotin carboxyl-carrier protein] ligase activity"/>
    <property type="evidence" value="ECO:0007669"/>
    <property type="project" value="UniProtKB-EC"/>
</dbReference>
<dbReference type="InterPro" id="IPR004143">
    <property type="entry name" value="BPL_LPL_catalytic"/>
</dbReference>
<keyword evidence="2" id="KW-0547">Nucleotide-binding</keyword>
<feature type="domain" description="BPL/LPL catalytic" evidence="6">
    <location>
        <begin position="7"/>
        <end position="206"/>
    </location>
</feature>
<dbReference type="PANTHER" id="PTHR12835:SF5">
    <property type="entry name" value="BIOTIN--PROTEIN LIGASE"/>
    <property type="match status" value="1"/>
</dbReference>
<name>A0A7H2BIA1_9MICC</name>
<dbReference type="KEGG" id="rama:IDM48_08335"/>
<dbReference type="CDD" id="cd16442">
    <property type="entry name" value="BPL"/>
    <property type="match status" value="1"/>
</dbReference>
<keyword evidence="4" id="KW-0092">Biotin</keyword>
<dbReference type="EC" id="6.3.4.15" evidence="5"/>
<evidence type="ECO:0000256" key="4">
    <source>
        <dbReference type="ARBA" id="ARBA00023267"/>
    </source>
</evidence>
<dbReference type="InterPro" id="IPR008988">
    <property type="entry name" value="Transcriptional_repressor_C"/>
</dbReference>
<dbReference type="GO" id="GO:0005524">
    <property type="term" value="F:ATP binding"/>
    <property type="evidence" value="ECO:0007669"/>
    <property type="project" value="UniProtKB-KW"/>
</dbReference>
<reference evidence="7 8" key="1">
    <citation type="submission" date="2020-09" db="EMBL/GenBank/DDBJ databases">
        <title>Investigation of environmental microbe.</title>
        <authorList>
            <person name="Ou Y."/>
            <person name="Kang Q."/>
        </authorList>
    </citation>
    <scope>NUCLEOTIDE SEQUENCE [LARGE SCALE GENOMIC DNA]</scope>
    <source>
        <strain evidence="7 8">KJZ-9</strain>
    </source>
</reference>
<dbReference type="InterPro" id="IPR045864">
    <property type="entry name" value="aa-tRNA-synth_II/BPL/LPL"/>
</dbReference>
<organism evidence="7 8">
    <name type="scientific">Rothia amarae</name>
    <dbReference type="NCBI Taxonomy" id="169480"/>
    <lineage>
        <taxon>Bacteria</taxon>
        <taxon>Bacillati</taxon>
        <taxon>Actinomycetota</taxon>
        <taxon>Actinomycetes</taxon>
        <taxon>Micrococcales</taxon>
        <taxon>Micrococcaceae</taxon>
        <taxon>Rothia</taxon>
    </lineage>
</organism>
<evidence type="ECO:0000313" key="7">
    <source>
        <dbReference type="EMBL" id="QNV39397.1"/>
    </source>
</evidence>
<dbReference type="EMBL" id="CP061538">
    <property type="protein sequence ID" value="QNV39397.1"/>
    <property type="molecule type" value="Genomic_DNA"/>
</dbReference>